<organism evidence="1 2">
    <name type="scientific">Potamilus streckersoni</name>
    <dbReference type="NCBI Taxonomy" id="2493646"/>
    <lineage>
        <taxon>Eukaryota</taxon>
        <taxon>Metazoa</taxon>
        <taxon>Spiralia</taxon>
        <taxon>Lophotrochozoa</taxon>
        <taxon>Mollusca</taxon>
        <taxon>Bivalvia</taxon>
        <taxon>Autobranchia</taxon>
        <taxon>Heteroconchia</taxon>
        <taxon>Palaeoheterodonta</taxon>
        <taxon>Unionida</taxon>
        <taxon>Unionoidea</taxon>
        <taxon>Unionidae</taxon>
        <taxon>Ambleminae</taxon>
        <taxon>Lampsilini</taxon>
        <taxon>Potamilus</taxon>
    </lineage>
</organism>
<dbReference type="Proteomes" id="UP001195483">
    <property type="component" value="Unassembled WGS sequence"/>
</dbReference>
<evidence type="ECO:0000313" key="1">
    <source>
        <dbReference type="EMBL" id="KAK3593104.1"/>
    </source>
</evidence>
<reference evidence="1" key="3">
    <citation type="submission" date="2023-05" db="EMBL/GenBank/DDBJ databases">
        <authorList>
            <person name="Smith C.H."/>
        </authorList>
    </citation>
    <scope>NUCLEOTIDE SEQUENCE</scope>
    <source>
        <strain evidence="1">CHS0354</strain>
        <tissue evidence="1">Mantle</tissue>
    </source>
</reference>
<accession>A0AAE0SJY1</accession>
<protein>
    <submittedName>
        <fullName evidence="1">Uncharacterized protein</fullName>
    </submittedName>
</protein>
<reference evidence="1" key="1">
    <citation type="journal article" date="2021" name="Genome Biol. Evol.">
        <title>A High-Quality Reference Genome for a Parasitic Bivalve with Doubly Uniparental Inheritance (Bivalvia: Unionida).</title>
        <authorList>
            <person name="Smith C.H."/>
        </authorList>
    </citation>
    <scope>NUCLEOTIDE SEQUENCE</scope>
    <source>
        <strain evidence="1">CHS0354</strain>
    </source>
</reference>
<name>A0AAE0SJY1_9BIVA</name>
<evidence type="ECO:0000313" key="2">
    <source>
        <dbReference type="Proteomes" id="UP001195483"/>
    </source>
</evidence>
<gene>
    <name evidence="1" type="ORF">CHS0354_018231</name>
</gene>
<dbReference type="EMBL" id="JAEAOA010001131">
    <property type="protein sequence ID" value="KAK3593104.1"/>
    <property type="molecule type" value="Genomic_DNA"/>
</dbReference>
<keyword evidence="2" id="KW-1185">Reference proteome</keyword>
<feature type="non-terminal residue" evidence="1">
    <location>
        <position position="100"/>
    </location>
</feature>
<sequence length="100" mass="10611">MSLAIVAKATVTAFKLPSRPPLCALAWLAVKSINRSFGGKGLGRRQAPLPTLCGSGSLNPNTLRCLHTQRAGASANGEVYKGRHCQLRKLAELRDPLGGF</sequence>
<proteinExistence type="predicted"/>
<reference evidence="1" key="2">
    <citation type="journal article" date="2021" name="Genome Biol. Evol.">
        <title>Developing a high-quality reference genome for a parasitic bivalve with doubly uniparental inheritance (Bivalvia: Unionida).</title>
        <authorList>
            <person name="Smith C.H."/>
        </authorList>
    </citation>
    <scope>NUCLEOTIDE SEQUENCE</scope>
    <source>
        <strain evidence="1">CHS0354</strain>
        <tissue evidence="1">Mantle</tissue>
    </source>
</reference>
<dbReference type="AlphaFoldDB" id="A0AAE0SJY1"/>
<comment type="caution">
    <text evidence="1">The sequence shown here is derived from an EMBL/GenBank/DDBJ whole genome shotgun (WGS) entry which is preliminary data.</text>
</comment>